<dbReference type="AlphaFoldDB" id="A0A8A0RQZ8"/>
<dbReference type="Gene3D" id="3.90.45.10">
    <property type="entry name" value="Peptide deformylase"/>
    <property type="match status" value="1"/>
</dbReference>
<comment type="function">
    <text evidence="3">Removes the formyl group from the N-terminal Met of newly synthesized proteins. Requires at least a dipeptide for an efficient rate of reaction. N-terminal L-methionine is a prerequisite for activity but the enzyme has broad specificity at other positions.</text>
</comment>
<dbReference type="EC" id="3.5.1.88" evidence="3"/>
<comment type="catalytic activity">
    <reaction evidence="3">
        <text>N-terminal N-formyl-L-methionyl-[peptide] + H2O = N-terminal L-methionyl-[peptide] + formate</text>
        <dbReference type="Rhea" id="RHEA:24420"/>
        <dbReference type="Rhea" id="RHEA-COMP:10639"/>
        <dbReference type="Rhea" id="RHEA-COMP:10640"/>
        <dbReference type="ChEBI" id="CHEBI:15377"/>
        <dbReference type="ChEBI" id="CHEBI:15740"/>
        <dbReference type="ChEBI" id="CHEBI:49298"/>
        <dbReference type="ChEBI" id="CHEBI:64731"/>
        <dbReference type="EC" id="3.5.1.88"/>
    </reaction>
</comment>
<reference evidence="4" key="1">
    <citation type="submission" date="2020-07" db="EMBL/GenBank/DDBJ databases">
        <title>Koleobacter methoxysyntrophicus gen. nov., sp. nov., a novel anaerobic bacterium isolated from deep subsurface oil field and proposal of Koleobacterales ord. nov. in the phylum Firmicutes.</title>
        <authorList>
            <person name="Sakamoto S."/>
            <person name="Tamaki H."/>
        </authorList>
    </citation>
    <scope>NUCLEOTIDE SEQUENCE</scope>
    <source>
        <strain evidence="4">NRmbB1</strain>
    </source>
</reference>
<evidence type="ECO:0000313" key="5">
    <source>
        <dbReference type="Proteomes" id="UP000662904"/>
    </source>
</evidence>
<dbReference type="SUPFAM" id="SSF56420">
    <property type="entry name" value="Peptide deformylase"/>
    <property type="match status" value="1"/>
</dbReference>
<dbReference type="NCBIfam" id="NF001159">
    <property type="entry name" value="PRK00150.1-3"/>
    <property type="match status" value="1"/>
</dbReference>
<dbReference type="EMBL" id="CP059066">
    <property type="protein sequence ID" value="QSQ09817.1"/>
    <property type="molecule type" value="Genomic_DNA"/>
</dbReference>
<dbReference type="Proteomes" id="UP000662904">
    <property type="component" value="Chromosome"/>
</dbReference>
<name>A0A8A0RQZ8_9FIRM</name>
<proteinExistence type="inferred from homology"/>
<dbReference type="HAMAP" id="MF_00163">
    <property type="entry name" value="Pep_deformylase"/>
    <property type="match status" value="1"/>
</dbReference>
<evidence type="ECO:0000256" key="2">
    <source>
        <dbReference type="ARBA" id="ARBA00023004"/>
    </source>
</evidence>
<feature type="binding site" evidence="3">
    <location>
        <position position="88"/>
    </location>
    <ligand>
        <name>Fe cation</name>
        <dbReference type="ChEBI" id="CHEBI:24875"/>
    </ligand>
</feature>
<dbReference type="PRINTS" id="PR01576">
    <property type="entry name" value="PDEFORMYLASE"/>
</dbReference>
<feature type="active site" evidence="3">
    <location>
        <position position="131"/>
    </location>
</feature>
<dbReference type="GO" id="GO:0042586">
    <property type="term" value="F:peptide deformylase activity"/>
    <property type="evidence" value="ECO:0007669"/>
    <property type="project" value="UniProtKB-UniRule"/>
</dbReference>
<sequence length="156" mass="17366">MALRIIRKYDDEILRKRSKEVQKIDDRILKLIDDMAETMYSAEGVGLAAPQIGILKRVIVVDTGEGMVKLINPEVKSTEGNCVMQEGCLSIPGIIGEVRRPEKVIVEGLNPHGEVIKIHGEGLLARALLHEIDHLDGILFIDKAIKLIEPEQQRGE</sequence>
<dbReference type="PIRSF" id="PIRSF004749">
    <property type="entry name" value="Pep_def"/>
    <property type="match status" value="1"/>
</dbReference>
<dbReference type="PANTHER" id="PTHR10458">
    <property type="entry name" value="PEPTIDE DEFORMYLASE"/>
    <property type="match status" value="1"/>
</dbReference>
<keyword evidence="3" id="KW-0479">Metal-binding</keyword>
<feature type="binding site" evidence="3">
    <location>
        <position position="130"/>
    </location>
    <ligand>
        <name>Fe cation</name>
        <dbReference type="ChEBI" id="CHEBI:24875"/>
    </ligand>
</feature>
<keyword evidence="5" id="KW-1185">Reference proteome</keyword>
<keyword evidence="3" id="KW-0648">Protein biosynthesis</keyword>
<organism evidence="4 5">
    <name type="scientific">Koleobacter methoxysyntrophicus</name>
    <dbReference type="NCBI Taxonomy" id="2751313"/>
    <lineage>
        <taxon>Bacteria</taxon>
        <taxon>Bacillati</taxon>
        <taxon>Bacillota</taxon>
        <taxon>Clostridia</taxon>
        <taxon>Koleobacterales</taxon>
        <taxon>Koleobacteraceae</taxon>
        <taxon>Koleobacter</taxon>
    </lineage>
</organism>
<dbReference type="RefSeq" id="WP_206707153.1">
    <property type="nucleotide sequence ID" value="NZ_CP059066.1"/>
</dbReference>
<dbReference type="Pfam" id="PF01327">
    <property type="entry name" value="Pep_deformylase"/>
    <property type="match status" value="1"/>
</dbReference>
<keyword evidence="3 4" id="KW-0378">Hydrolase</keyword>
<evidence type="ECO:0000256" key="1">
    <source>
        <dbReference type="ARBA" id="ARBA00010759"/>
    </source>
</evidence>
<comment type="cofactor">
    <cofactor evidence="3">
        <name>Fe(2+)</name>
        <dbReference type="ChEBI" id="CHEBI:29033"/>
    </cofactor>
    <text evidence="3">Binds 1 Fe(2+) ion.</text>
</comment>
<keyword evidence="2 3" id="KW-0408">Iron</keyword>
<evidence type="ECO:0000256" key="3">
    <source>
        <dbReference type="HAMAP-Rule" id="MF_00163"/>
    </source>
</evidence>
<protein>
    <recommendedName>
        <fullName evidence="3">Peptide deformylase</fullName>
        <shortName evidence="3">PDF</shortName>
        <ecNumber evidence="3">3.5.1.88</ecNumber>
    </recommendedName>
    <alternativeName>
        <fullName evidence="3">Polypeptide deformylase</fullName>
    </alternativeName>
</protein>
<dbReference type="NCBIfam" id="TIGR00079">
    <property type="entry name" value="pept_deformyl"/>
    <property type="match status" value="1"/>
</dbReference>
<dbReference type="KEGG" id="kme:H0A61_02198"/>
<dbReference type="GO" id="GO:0046872">
    <property type="term" value="F:metal ion binding"/>
    <property type="evidence" value="ECO:0007669"/>
    <property type="project" value="UniProtKB-KW"/>
</dbReference>
<evidence type="ECO:0000313" key="4">
    <source>
        <dbReference type="EMBL" id="QSQ09817.1"/>
    </source>
</evidence>
<accession>A0A8A0RQZ8</accession>
<comment type="similarity">
    <text evidence="1 3">Belongs to the polypeptide deformylase family.</text>
</comment>
<gene>
    <name evidence="4" type="primary">def1</name>
    <name evidence="3" type="synonym">def</name>
    <name evidence="4" type="ORF">H0A61_02198</name>
</gene>
<dbReference type="GO" id="GO:0006412">
    <property type="term" value="P:translation"/>
    <property type="evidence" value="ECO:0007669"/>
    <property type="project" value="UniProtKB-UniRule"/>
</dbReference>
<dbReference type="InterPro" id="IPR023635">
    <property type="entry name" value="Peptide_deformylase"/>
</dbReference>
<dbReference type="InterPro" id="IPR036821">
    <property type="entry name" value="Peptide_deformylase_sf"/>
</dbReference>
<dbReference type="PANTHER" id="PTHR10458:SF22">
    <property type="entry name" value="PEPTIDE DEFORMYLASE"/>
    <property type="match status" value="1"/>
</dbReference>
<feature type="binding site" evidence="3">
    <location>
        <position position="134"/>
    </location>
    <ligand>
        <name>Fe cation</name>
        <dbReference type="ChEBI" id="CHEBI:24875"/>
    </ligand>
</feature>
<dbReference type="CDD" id="cd00487">
    <property type="entry name" value="Pep_deformylase"/>
    <property type="match status" value="1"/>
</dbReference>